<dbReference type="InterPro" id="IPR031712">
    <property type="entry name" value="DUF5077"/>
</dbReference>
<keyword evidence="1" id="KW-0732">Signal</keyword>
<feature type="domain" description="DUF5077" evidence="2">
    <location>
        <begin position="24"/>
        <end position="143"/>
    </location>
</feature>
<evidence type="ECO:0000313" key="3">
    <source>
        <dbReference type="EMBL" id="BCX48357.1"/>
    </source>
</evidence>
<dbReference type="Proteomes" id="UP001374893">
    <property type="component" value="Chromosome"/>
</dbReference>
<dbReference type="RefSeq" id="WP_338684510.1">
    <property type="nucleotide sequence ID" value="NZ_AP024702.1"/>
</dbReference>
<dbReference type="InterPro" id="IPR021862">
    <property type="entry name" value="DUF3472"/>
</dbReference>
<reference evidence="3 4" key="1">
    <citation type="submission" date="2021-06" db="EMBL/GenBank/DDBJ databases">
        <title>Complete genome of Haloferula helveola possessing various polysaccharide degrading enzymes.</title>
        <authorList>
            <person name="Takami H."/>
            <person name="Huang C."/>
            <person name="Hamasaki K."/>
        </authorList>
    </citation>
    <scope>NUCLEOTIDE SEQUENCE [LARGE SCALE GENOMIC DNA]</scope>
    <source>
        <strain evidence="3 4">CN-1</strain>
    </source>
</reference>
<dbReference type="EMBL" id="AP024702">
    <property type="protein sequence ID" value="BCX48357.1"/>
    <property type="molecule type" value="Genomic_DNA"/>
</dbReference>
<sequence>MKPVILAAAGLAAVAPLLAAEWSVPAGGNTFRTAPAPGPGVSRDGSVRWSDKEGVFSIYVHLDRPAALELSLKAKSPDGSSKIRTAVRDQSFETTLTADGSDEHPLGKVEVPKAGYLRIDLQGIERTGSGFAIVRELGISSDTEGLQLDFVKSNEGNMFYWGRRGPSVHLGYQLPRDRKIRHAYSEITVPEGEDPIGSYFMANGFGQGYFGMQVKSPTERWVLFSVWSPFKTNNPKEIPEEDRVITLGTGEGVRAQDFGHEGSGGQSFLTYPWKAGVTYRFLTEVIPDGKGNTTYTSWFGDKAADEWRLIASFRRPKTDTHYTGFHSFLENFAPDYGAIGRKALHGNQWARDTEGEWHELTRARFTADGTARGGHRLDYAGGTEDGVFFMRNGGFFDERVKFDQWFERESAPELKPEIDLDKLPQP</sequence>
<accession>A0ABN6H3U3</accession>
<protein>
    <submittedName>
        <fullName evidence="3">Nematoblast specific protein</fullName>
    </submittedName>
</protein>
<organism evidence="3 4">
    <name type="scientific">Haloferula helveola</name>
    <dbReference type="NCBI Taxonomy" id="490095"/>
    <lineage>
        <taxon>Bacteria</taxon>
        <taxon>Pseudomonadati</taxon>
        <taxon>Verrucomicrobiota</taxon>
        <taxon>Verrucomicrobiia</taxon>
        <taxon>Verrucomicrobiales</taxon>
        <taxon>Verrucomicrobiaceae</taxon>
        <taxon>Haloferula</taxon>
    </lineage>
</organism>
<evidence type="ECO:0000313" key="4">
    <source>
        <dbReference type="Proteomes" id="UP001374893"/>
    </source>
</evidence>
<evidence type="ECO:0000256" key="1">
    <source>
        <dbReference type="SAM" id="SignalP"/>
    </source>
</evidence>
<keyword evidence="4" id="KW-1185">Reference proteome</keyword>
<evidence type="ECO:0000259" key="2">
    <source>
        <dbReference type="Pfam" id="PF16871"/>
    </source>
</evidence>
<dbReference type="Pfam" id="PF11958">
    <property type="entry name" value="DUF3472"/>
    <property type="match status" value="1"/>
</dbReference>
<feature type="signal peptide" evidence="1">
    <location>
        <begin position="1"/>
        <end position="19"/>
    </location>
</feature>
<dbReference type="Pfam" id="PF16871">
    <property type="entry name" value="DUF5077"/>
    <property type="match status" value="1"/>
</dbReference>
<feature type="chain" id="PRO_5046178336" evidence="1">
    <location>
        <begin position="20"/>
        <end position="426"/>
    </location>
</feature>
<name>A0ABN6H3U3_9BACT</name>
<proteinExistence type="predicted"/>
<gene>
    <name evidence="3" type="ORF">HAHE_22650</name>
</gene>